<evidence type="ECO:0000259" key="5">
    <source>
        <dbReference type="PROSITE" id="PS50072"/>
    </source>
</evidence>
<dbReference type="CDD" id="cd00317">
    <property type="entry name" value="cyclophilin"/>
    <property type="match status" value="1"/>
</dbReference>
<name>A0A518IPE0_9BACT</name>
<dbReference type="Gene3D" id="2.60.40.2810">
    <property type="match status" value="2"/>
</dbReference>
<dbReference type="Pfam" id="PF19077">
    <property type="entry name" value="Big_13"/>
    <property type="match status" value="1"/>
</dbReference>
<dbReference type="SUPFAM" id="SSF52833">
    <property type="entry name" value="Thioredoxin-like"/>
    <property type="match status" value="1"/>
</dbReference>
<dbReference type="Gene3D" id="2.60.40.10">
    <property type="entry name" value="Immunoglobulins"/>
    <property type="match status" value="2"/>
</dbReference>
<dbReference type="NCBIfam" id="NF012211">
    <property type="entry name" value="tand_rpt_95"/>
    <property type="match status" value="4"/>
</dbReference>
<reference evidence="6 7" key="1">
    <citation type="submission" date="2019-02" db="EMBL/GenBank/DDBJ databases">
        <title>Deep-cultivation of Planctomycetes and their phenomic and genomic characterization uncovers novel biology.</title>
        <authorList>
            <person name="Wiegand S."/>
            <person name="Jogler M."/>
            <person name="Boedeker C."/>
            <person name="Pinto D."/>
            <person name="Vollmers J."/>
            <person name="Rivas-Marin E."/>
            <person name="Kohn T."/>
            <person name="Peeters S.H."/>
            <person name="Heuer A."/>
            <person name="Rast P."/>
            <person name="Oberbeckmann S."/>
            <person name="Bunk B."/>
            <person name="Jeske O."/>
            <person name="Meyerdierks A."/>
            <person name="Storesund J.E."/>
            <person name="Kallscheuer N."/>
            <person name="Luecker S."/>
            <person name="Lage O.M."/>
            <person name="Pohl T."/>
            <person name="Merkel B.J."/>
            <person name="Hornburger P."/>
            <person name="Mueller R.-W."/>
            <person name="Bruemmer F."/>
            <person name="Labrenz M."/>
            <person name="Spormann A.M."/>
            <person name="Op den Camp H."/>
            <person name="Overmann J."/>
            <person name="Amann R."/>
            <person name="Jetten M.S.M."/>
            <person name="Mascher T."/>
            <person name="Medema M.H."/>
            <person name="Devos D.P."/>
            <person name="Kaster A.-K."/>
            <person name="Ovreas L."/>
            <person name="Rohde M."/>
            <person name="Galperin M.Y."/>
            <person name="Jogler C."/>
        </authorList>
    </citation>
    <scope>NUCLEOTIDE SEQUENCE [LARGE SCALE GENOMIC DNA]</scope>
    <source>
        <strain evidence="6 7">Mal33</strain>
    </source>
</reference>
<dbReference type="PANTHER" id="PTHR45625:SF4">
    <property type="entry name" value="PEPTIDYLPROLYL ISOMERASE DOMAIN AND WD REPEAT-CONTAINING PROTEIN 1"/>
    <property type="match status" value="1"/>
</dbReference>
<dbReference type="Gene3D" id="2.60.40.3440">
    <property type="match status" value="2"/>
</dbReference>
<dbReference type="InterPro" id="IPR044016">
    <property type="entry name" value="Big_13"/>
</dbReference>
<dbReference type="Gene3D" id="2.40.100.10">
    <property type="entry name" value="Cyclophilin-like"/>
    <property type="match status" value="1"/>
</dbReference>
<dbReference type="PROSITE" id="PS50072">
    <property type="entry name" value="CSA_PPIASE_2"/>
    <property type="match status" value="1"/>
</dbReference>
<dbReference type="InterPro" id="IPR036249">
    <property type="entry name" value="Thioredoxin-like_sf"/>
</dbReference>
<dbReference type="InterPro" id="IPR029000">
    <property type="entry name" value="Cyclophilin-like_dom_sf"/>
</dbReference>
<dbReference type="InterPro" id="IPR013783">
    <property type="entry name" value="Ig-like_fold"/>
</dbReference>
<evidence type="ECO:0000313" key="6">
    <source>
        <dbReference type="EMBL" id="QDV54961.1"/>
    </source>
</evidence>
<proteinExistence type="predicted"/>
<feature type="compositionally biased region" description="Acidic residues" evidence="4">
    <location>
        <begin position="1512"/>
        <end position="1521"/>
    </location>
</feature>
<dbReference type="InterPro" id="IPR044666">
    <property type="entry name" value="Cyclophilin_A-like"/>
</dbReference>
<dbReference type="PRINTS" id="PR00153">
    <property type="entry name" value="CSAPPISMRASE"/>
</dbReference>
<dbReference type="InterPro" id="IPR015919">
    <property type="entry name" value="Cadherin-like_sf"/>
</dbReference>
<keyword evidence="2" id="KW-0697">Rotamase</keyword>
<dbReference type="Gene3D" id="3.40.30.10">
    <property type="entry name" value="Glutaredoxin"/>
    <property type="match status" value="1"/>
</dbReference>
<dbReference type="RefSeq" id="WP_197453038.1">
    <property type="nucleotide sequence ID" value="NZ_CP036318.1"/>
</dbReference>
<dbReference type="SUPFAM" id="SSF49313">
    <property type="entry name" value="Cadherin-like"/>
    <property type="match status" value="1"/>
</dbReference>
<dbReference type="InterPro" id="IPR002130">
    <property type="entry name" value="Cyclophilin-type_PPIase_dom"/>
</dbReference>
<dbReference type="GO" id="GO:0016020">
    <property type="term" value="C:membrane"/>
    <property type="evidence" value="ECO:0007669"/>
    <property type="project" value="InterPro"/>
</dbReference>
<keyword evidence="7" id="KW-1185">Reference proteome</keyword>
<dbReference type="EMBL" id="CP036318">
    <property type="protein sequence ID" value="QDV54961.1"/>
    <property type="molecule type" value="Genomic_DNA"/>
</dbReference>
<feature type="domain" description="PPIase cyclophilin-type" evidence="5">
    <location>
        <begin position="218"/>
        <end position="366"/>
    </location>
</feature>
<sequence length="1536" mass="159448">MRNNGSRFLRLEPLEHRQLLAGDVDLLPPIAPASDETVQYAMMSTTAAEGEVTPEGEAAPDLVAFAKALSDGGVVFFGAAWCPNCTEQKELFEDGQNYLPFVEVTNPDHSLNATGTAEGISSFPTWRFQDGTEVEGVLSLADISQRSGIAIPQGETPSFVPVGNQSVGIGSPLHVPIDAYDPDGQPLTVTVSSSDPNLLEASVVSGNRSWRLKIADYGEMVFELYEQRAERPTSRIIELTEDGFYDGITFHRILDDFVLQAGDPLGLGSGGSDLPDFDDQFHEDLQHNATGILSYAKTTDDTNDSQFFITEGDSRHLDFNHSIFGQLVEGEAVREAISEVPTDSSGRLTTAFANAFGQITIEEASIFTDNENSVVMLKPTGNGTGPVSVTITVTDSDGNQTSEVITVNVTADNQLNSNGKPFLGDLSDVATTAGQPATIQLSSSDVEGDAVTYAAFNVGTVGYTTSVNQSTGEVTVTPPAGFVGTFDVMVGVKAASSTVTQADSTAFDLQTLSVTVQASALQGVSLDAASDTGVSNSDGITSSTNPTFTITGTTAGSTVELLSGSTVIGTAVATGTTTQITTTELAANGNGTYSISARQTSGGTTSAATTPITVVYDSSAPAALSTQIASQAIAGSLYTLDLGHVEEGNGLVYSLANGPAGMTINAQTGVVSWTPTTAQVGDQSFTVTTSDRAGNSRDNQFNLNVGEEATVTLDMSFTDLDGNAITQLKPGDEFLLNITAIDERLFESLKGVATAYLDILYDQNLAEPVGNNLVIDVDDTDDEIADSPFTFTNSFRDSRRGSAATPGLIDELGAFSTSPPGLQAGLVSIHFRALSAGTLVFTGDPADGNGTEVLVHGSDDELDPSKVNFGNASINIVSTFSAADDIFNFDEDSSNNAMDVLSNDQLLVSGTTLTIVSTSTPVNGGTVSIVGNGQSLSYTPGANINGADEFTYTVEDQNGSSQTVTVSVGLQPVNDPPNAVADTFSDINRGSTGNVLEVLDNDTISPDENETLRIISVGTTSHGGTVTIASGGSYIQYTPAANFSGTETFNYTISDRTTGGLTSTATVTVNVSALSTGTHTFTVLEDAAATSFDVLTGDRAANPDEASISLQSIVSTSHGGTALITSDGQVQYKPAANFFGTETVVYTILSGDGDTGTGTITFNVDGVNDPPVAVDDSFSVGKSGGAKTLSVLDNDTIGVDTNETLTIESINTANLTGTVTISSDKLSLVYTPNGTFTGNETFTYQIADGNGGQATATVTVNVLDYVPRDFNFTIDSTFLNTFGFDVILSGTDEFGNAVNATVTVDAAGTFTFADQAPGSYTLTVPAIPFLIGAEQDQVFTIESDMDDGDYTAPAIEIGAMHPSYIALRDWFGSTSRENVVLAVVQEGDTPGINLQVSNLASGLTDPKVVLSDDGSQVIVTATVSSGLASSALDVDSDDVDMRGQEGDFMLLRINAPAATEFTPVSSSSSASGTAAAVFAEGEASSSAMVLPLGSADVWGDQQADSQFAGDVPGEDDDEDDETVASDIVFAQLGDLS</sequence>
<feature type="region of interest" description="Disordered" evidence="4">
    <location>
        <begin position="1501"/>
        <end position="1521"/>
    </location>
</feature>
<dbReference type="CDD" id="cd02947">
    <property type="entry name" value="TRX_family"/>
    <property type="match status" value="1"/>
</dbReference>
<keyword evidence="3 6" id="KW-0413">Isomerase</keyword>
<dbReference type="GO" id="GO:0005509">
    <property type="term" value="F:calcium ion binding"/>
    <property type="evidence" value="ECO:0007669"/>
    <property type="project" value="InterPro"/>
</dbReference>
<dbReference type="SUPFAM" id="SSF50891">
    <property type="entry name" value="Cyclophilin-like"/>
    <property type="match status" value="1"/>
</dbReference>
<dbReference type="GO" id="GO:0003755">
    <property type="term" value="F:peptidyl-prolyl cis-trans isomerase activity"/>
    <property type="evidence" value="ECO:0007669"/>
    <property type="project" value="UniProtKB-KW"/>
</dbReference>
<evidence type="ECO:0000256" key="4">
    <source>
        <dbReference type="SAM" id="MobiDB-lite"/>
    </source>
</evidence>
<evidence type="ECO:0000313" key="7">
    <source>
        <dbReference type="Proteomes" id="UP000316770"/>
    </source>
</evidence>
<dbReference type="EC" id="5.2.1.8" evidence="1"/>
<dbReference type="PANTHER" id="PTHR45625">
    <property type="entry name" value="PEPTIDYL-PROLYL CIS-TRANS ISOMERASE-RELATED"/>
    <property type="match status" value="1"/>
</dbReference>
<dbReference type="Pfam" id="PF17963">
    <property type="entry name" value="Big_9"/>
    <property type="match status" value="4"/>
</dbReference>
<organism evidence="6 7">
    <name type="scientific">Rosistilla oblonga</name>
    <dbReference type="NCBI Taxonomy" id="2527990"/>
    <lineage>
        <taxon>Bacteria</taxon>
        <taxon>Pseudomonadati</taxon>
        <taxon>Planctomycetota</taxon>
        <taxon>Planctomycetia</taxon>
        <taxon>Pirellulales</taxon>
        <taxon>Pirellulaceae</taxon>
        <taxon>Rosistilla</taxon>
    </lineage>
</organism>
<evidence type="ECO:0000256" key="1">
    <source>
        <dbReference type="ARBA" id="ARBA00013194"/>
    </source>
</evidence>
<protein>
    <recommendedName>
        <fullName evidence="1">peptidylprolyl isomerase</fullName>
        <ecNumber evidence="1">5.2.1.8</ecNumber>
    </recommendedName>
</protein>
<evidence type="ECO:0000256" key="3">
    <source>
        <dbReference type="ARBA" id="ARBA00023235"/>
    </source>
</evidence>
<dbReference type="Pfam" id="PF05345">
    <property type="entry name" value="He_PIG"/>
    <property type="match status" value="1"/>
</dbReference>
<evidence type="ECO:0000256" key="2">
    <source>
        <dbReference type="ARBA" id="ARBA00023110"/>
    </source>
</evidence>
<gene>
    <name evidence="6" type="primary">ppiB_1</name>
    <name evidence="6" type="ORF">Mal33_09290</name>
</gene>
<dbReference type="Proteomes" id="UP000316770">
    <property type="component" value="Chromosome"/>
</dbReference>
<accession>A0A518IPE0</accession>
<dbReference type="Pfam" id="PF00160">
    <property type="entry name" value="Pro_isomerase"/>
    <property type="match status" value="1"/>
</dbReference>